<dbReference type="GO" id="GO:0016020">
    <property type="term" value="C:membrane"/>
    <property type="evidence" value="ECO:0007669"/>
    <property type="project" value="UniProtKB-SubCell"/>
</dbReference>
<dbReference type="GO" id="GO:0016491">
    <property type="term" value="F:oxidoreductase activity"/>
    <property type="evidence" value="ECO:0007669"/>
    <property type="project" value="UniProtKB-KW"/>
</dbReference>
<dbReference type="PROSITE" id="PS51257">
    <property type="entry name" value="PROKAR_LIPOPROTEIN"/>
    <property type="match status" value="1"/>
</dbReference>
<evidence type="ECO:0000256" key="2">
    <source>
        <dbReference type="ARBA" id="ARBA00007866"/>
    </source>
</evidence>
<dbReference type="InterPro" id="IPR036257">
    <property type="entry name" value="Cyt_c_oxidase_su2_TM_sf"/>
</dbReference>
<dbReference type="PANTHER" id="PTHR22888">
    <property type="entry name" value="CYTOCHROME C OXIDASE, SUBUNIT II"/>
    <property type="match status" value="1"/>
</dbReference>
<evidence type="ECO:0000256" key="3">
    <source>
        <dbReference type="ARBA" id="ARBA00012949"/>
    </source>
</evidence>
<keyword evidence="7" id="KW-0479">Metal-binding</keyword>
<dbReference type="RefSeq" id="WP_134674296.1">
    <property type="nucleotide sequence ID" value="NZ_SPUH01000001.1"/>
</dbReference>
<evidence type="ECO:0000256" key="12">
    <source>
        <dbReference type="ARBA" id="ARBA00023136"/>
    </source>
</evidence>
<dbReference type="EC" id="7.1.1.9" evidence="3"/>
<evidence type="ECO:0000259" key="17">
    <source>
        <dbReference type="PROSITE" id="PS50857"/>
    </source>
</evidence>
<dbReference type="GO" id="GO:0042773">
    <property type="term" value="P:ATP synthesis coupled electron transport"/>
    <property type="evidence" value="ECO:0007669"/>
    <property type="project" value="TreeGrafter"/>
</dbReference>
<dbReference type="PROSITE" id="PS50857">
    <property type="entry name" value="COX2_CUA"/>
    <property type="match status" value="1"/>
</dbReference>
<keyword evidence="6 16" id="KW-0812">Transmembrane</keyword>
<dbReference type="SUPFAM" id="SSF49503">
    <property type="entry name" value="Cupredoxins"/>
    <property type="match status" value="1"/>
</dbReference>
<keyword evidence="9" id="KW-0249">Electron transport</keyword>
<comment type="catalytic activity">
    <reaction evidence="15">
        <text>4 Fe(II)-[cytochrome c] + O2 + 8 H(+)(in) = 4 Fe(III)-[cytochrome c] + 2 H2O + 4 H(+)(out)</text>
        <dbReference type="Rhea" id="RHEA:11436"/>
        <dbReference type="Rhea" id="RHEA-COMP:10350"/>
        <dbReference type="Rhea" id="RHEA-COMP:14399"/>
        <dbReference type="ChEBI" id="CHEBI:15377"/>
        <dbReference type="ChEBI" id="CHEBI:15378"/>
        <dbReference type="ChEBI" id="CHEBI:15379"/>
        <dbReference type="ChEBI" id="CHEBI:29033"/>
        <dbReference type="ChEBI" id="CHEBI:29034"/>
        <dbReference type="EC" id="7.1.1.9"/>
    </reaction>
</comment>
<evidence type="ECO:0000256" key="8">
    <source>
        <dbReference type="ARBA" id="ARBA00022967"/>
    </source>
</evidence>
<dbReference type="InterPro" id="IPR045187">
    <property type="entry name" value="CcO_II"/>
</dbReference>
<dbReference type="Pfam" id="PF00116">
    <property type="entry name" value="COX2"/>
    <property type="match status" value="1"/>
</dbReference>
<dbReference type="InterPro" id="IPR014222">
    <property type="entry name" value="Cyt_c_oxidase_su2"/>
</dbReference>
<comment type="caution">
    <text evidence="18">The sequence shown here is derived from an EMBL/GenBank/DDBJ whole genome shotgun (WGS) entry which is preliminary data.</text>
</comment>
<evidence type="ECO:0000256" key="15">
    <source>
        <dbReference type="ARBA" id="ARBA00047816"/>
    </source>
</evidence>
<keyword evidence="19" id="KW-1185">Reference proteome</keyword>
<keyword evidence="10 16" id="KW-1133">Transmembrane helix</keyword>
<evidence type="ECO:0000256" key="11">
    <source>
        <dbReference type="ARBA" id="ARBA00023008"/>
    </source>
</evidence>
<protein>
    <recommendedName>
        <fullName evidence="3">cytochrome-c oxidase</fullName>
        <ecNumber evidence="3">7.1.1.9</ecNumber>
    </recommendedName>
    <alternativeName>
        <fullName evidence="14">Cytochrome aa3 subunit 2</fullName>
    </alternativeName>
</protein>
<dbReference type="Gene3D" id="2.60.40.420">
    <property type="entry name" value="Cupredoxins - blue copper proteins"/>
    <property type="match status" value="1"/>
</dbReference>
<organism evidence="18 19">
    <name type="scientific">Luteimonas yindakuii</name>
    <dbReference type="NCBI Taxonomy" id="2565782"/>
    <lineage>
        <taxon>Bacteria</taxon>
        <taxon>Pseudomonadati</taxon>
        <taxon>Pseudomonadota</taxon>
        <taxon>Gammaproteobacteria</taxon>
        <taxon>Lysobacterales</taxon>
        <taxon>Lysobacteraceae</taxon>
        <taxon>Luteimonas</taxon>
    </lineage>
</organism>
<evidence type="ECO:0000256" key="5">
    <source>
        <dbReference type="ARBA" id="ARBA00022660"/>
    </source>
</evidence>
<keyword evidence="12 16" id="KW-0472">Membrane</keyword>
<comment type="similarity">
    <text evidence="2">Belongs to the cytochrome c oxidase subunit 2 family.</text>
</comment>
<evidence type="ECO:0000256" key="13">
    <source>
        <dbReference type="ARBA" id="ARBA00024688"/>
    </source>
</evidence>
<dbReference type="InterPro" id="IPR008972">
    <property type="entry name" value="Cupredoxin"/>
</dbReference>
<proteinExistence type="inferred from homology"/>
<sequence length="239" mass="26596">MRRHHRSFLIACGTLALLAACVRGPQSTLDPAGPAAHGIAQTWWLMFWLFAAIWLMVMVMVCWALFRGRNTRALGRPTRLIVAGGLLMPTTVLVGLLAWGTATSSRVTGLGETPQHVIDVVGRQWEWEFQYRDDEGRVRATSDVVLHLPRGEMVEFNITSEDVVHSFWIPRLGGKMDAVPGRINTLRLRVDDDGGRPLRGQCAEFCGLEHTHMIFAVQVMEPDAWRAWRDGGGTVGAAR</sequence>
<dbReference type="AlphaFoldDB" id="A0A4Z1R659"/>
<reference evidence="18 19" key="1">
    <citation type="submission" date="2019-01" db="EMBL/GenBank/DDBJ databases">
        <authorList>
            <person name="Zhang S."/>
        </authorList>
    </citation>
    <scope>NUCLEOTIDE SEQUENCE [LARGE SCALE GENOMIC DNA]</scope>
    <source>
        <strain evidence="18 19">1626</strain>
    </source>
</reference>
<evidence type="ECO:0000313" key="18">
    <source>
        <dbReference type="EMBL" id="TKS54940.1"/>
    </source>
</evidence>
<comment type="subcellular location">
    <subcellularLocation>
        <location evidence="1">Membrane</location>
        <topology evidence="1">Multi-pass membrane protein</topology>
    </subcellularLocation>
</comment>
<dbReference type="InterPro" id="IPR002429">
    <property type="entry name" value="CcO_II-like_C"/>
</dbReference>
<dbReference type="NCBIfam" id="TIGR02866">
    <property type="entry name" value="CoxB"/>
    <property type="match status" value="1"/>
</dbReference>
<dbReference type="Proteomes" id="UP000298681">
    <property type="component" value="Unassembled WGS sequence"/>
</dbReference>
<feature type="transmembrane region" description="Helical" evidence="16">
    <location>
        <begin position="78"/>
        <end position="99"/>
    </location>
</feature>
<dbReference type="SUPFAM" id="SSF81464">
    <property type="entry name" value="Cytochrome c oxidase subunit II-like, transmembrane region"/>
    <property type="match status" value="1"/>
</dbReference>
<evidence type="ECO:0000256" key="6">
    <source>
        <dbReference type="ARBA" id="ARBA00022692"/>
    </source>
</evidence>
<comment type="function">
    <text evidence="13">Subunits I and II form the functional core of the enzyme complex. Electrons originating in cytochrome c are transferred via heme a and Cu(A) to the binuclear center formed by heme a3 and Cu(B).</text>
</comment>
<evidence type="ECO:0000256" key="14">
    <source>
        <dbReference type="ARBA" id="ARBA00031399"/>
    </source>
</evidence>
<evidence type="ECO:0000256" key="9">
    <source>
        <dbReference type="ARBA" id="ARBA00022982"/>
    </source>
</evidence>
<dbReference type="PROSITE" id="PS00078">
    <property type="entry name" value="COX2"/>
    <property type="match status" value="1"/>
</dbReference>
<gene>
    <name evidence="18" type="primary">coxB</name>
    <name evidence="18" type="ORF">E4582_09315</name>
</gene>
<feature type="transmembrane region" description="Helical" evidence="16">
    <location>
        <begin position="47"/>
        <end position="66"/>
    </location>
</feature>
<accession>A0A4Z1R659</accession>
<keyword evidence="11" id="KW-0186">Copper</keyword>
<keyword evidence="5" id="KW-0679">Respiratory chain</keyword>
<evidence type="ECO:0000256" key="10">
    <source>
        <dbReference type="ARBA" id="ARBA00022989"/>
    </source>
</evidence>
<evidence type="ECO:0000256" key="7">
    <source>
        <dbReference type="ARBA" id="ARBA00022723"/>
    </source>
</evidence>
<feature type="domain" description="Cytochrome oxidase subunit II copper A binding" evidence="17">
    <location>
        <begin position="113"/>
        <end position="231"/>
    </location>
</feature>
<dbReference type="GO" id="GO:0004129">
    <property type="term" value="F:cytochrome-c oxidase activity"/>
    <property type="evidence" value="ECO:0007669"/>
    <property type="project" value="UniProtKB-EC"/>
</dbReference>
<evidence type="ECO:0000256" key="1">
    <source>
        <dbReference type="ARBA" id="ARBA00004141"/>
    </source>
</evidence>
<keyword evidence="4" id="KW-0813">Transport</keyword>
<dbReference type="EMBL" id="SPUH01000001">
    <property type="protein sequence ID" value="TKS54940.1"/>
    <property type="molecule type" value="Genomic_DNA"/>
</dbReference>
<name>A0A4Z1R659_9GAMM</name>
<evidence type="ECO:0000256" key="16">
    <source>
        <dbReference type="SAM" id="Phobius"/>
    </source>
</evidence>
<dbReference type="GO" id="GO:0005507">
    <property type="term" value="F:copper ion binding"/>
    <property type="evidence" value="ECO:0007669"/>
    <property type="project" value="InterPro"/>
</dbReference>
<keyword evidence="8" id="KW-1278">Translocase</keyword>
<dbReference type="Gene3D" id="1.10.287.90">
    <property type="match status" value="1"/>
</dbReference>
<evidence type="ECO:0000313" key="19">
    <source>
        <dbReference type="Proteomes" id="UP000298681"/>
    </source>
</evidence>
<dbReference type="PANTHER" id="PTHR22888:SF9">
    <property type="entry name" value="CYTOCHROME C OXIDASE SUBUNIT 2"/>
    <property type="match status" value="1"/>
</dbReference>
<keyword evidence="18" id="KW-0560">Oxidoreductase</keyword>
<dbReference type="InterPro" id="IPR001505">
    <property type="entry name" value="Copper_CuA"/>
</dbReference>
<evidence type="ECO:0000256" key="4">
    <source>
        <dbReference type="ARBA" id="ARBA00022448"/>
    </source>
</evidence>